<reference evidence="11 12" key="1">
    <citation type="journal article" date="2009" name="PLoS Genet.">
        <title>Run-off replication of host-adaptability genes is associated with gene transfer agents in the genome of mouse-infecting Bartonella grahamii.</title>
        <authorList>
            <person name="Berglund E.C."/>
            <person name="Frank A.C."/>
            <person name="Calteau A."/>
            <person name="Vinnere Pettersson O."/>
            <person name="Granberg F."/>
            <person name="Eriksson A.-S."/>
            <person name="Naeslund K."/>
            <person name="Holmberg M."/>
            <person name="Lindroos H."/>
            <person name="Andersson S.G."/>
        </authorList>
    </citation>
    <scope>NUCLEOTIDE SEQUENCE [LARGE SCALE GENOMIC DNA]</scope>
    <source>
        <strain evidence="12">as4aup</strain>
    </source>
</reference>
<dbReference type="STRING" id="634504.Bgr_00230"/>
<dbReference type="GO" id="GO:0006430">
    <property type="term" value="P:lysyl-tRNA aminoacylation"/>
    <property type="evidence" value="ECO:0007669"/>
    <property type="project" value="UniProtKB-UniRule"/>
</dbReference>
<dbReference type="SUPFAM" id="SSF52374">
    <property type="entry name" value="Nucleotidylyl transferase"/>
    <property type="match status" value="1"/>
</dbReference>
<dbReference type="PANTHER" id="PTHR37940">
    <property type="entry name" value="LYSINE--TRNA LIGASE"/>
    <property type="match status" value="1"/>
</dbReference>
<dbReference type="InterPro" id="IPR002904">
    <property type="entry name" value="Lys-tRNA-ligase"/>
</dbReference>
<dbReference type="KEGG" id="bgr:Bgr_00230"/>
<dbReference type="EC" id="6.1.1.6" evidence="10"/>
<dbReference type="GO" id="GO:0004824">
    <property type="term" value="F:lysine-tRNA ligase activity"/>
    <property type="evidence" value="ECO:0007669"/>
    <property type="project" value="UniProtKB-UniRule"/>
</dbReference>
<dbReference type="PROSITE" id="PS00178">
    <property type="entry name" value="AA_TRNA_LIGASE_I"/>
    <property type="match status" value="1"/>
</dbReference>
<dbReference type="HOGENOM" id="CLU_025562_2_0_5"/>
<evidence type="ECO:0000256" key="9">
    <source>
        <dbReference type="ARBA" id="ARBA00048573"/>
    </source>
</evidence>
<keyword evidence="3 10" id="KW-0963">Cytoplasm</keyword>
<evidence type="ECO:0000313" key="12">
    <source>
        <dbReference type="Proteomes" id="UP000001489"/>
    </source>
</evidence>
<feature type="short sequence motif" description="'KMSKS' region" evidence="10">
    <location>
        <begin position="304"/>
        <end position="308"/>
    </location>
</feature>
<keyword evidence="8 10" id="KW-0030">Aminoacyl-tRNA synthetase</keyword>
<keyword evidence="4 10" id="KW-0436">Ligase</keyword>
<evidence type="ECO:0000256" key="10">
    <source>
        <dbReference type="HAMAP-Rule" id="MF_00177"/>
    </source>
</evidence>
<dbReference type="OrthoDB" id="9803151at2"/>
<comment type="catalytic activity">
    <reaction evidence="9 10">
        <text>tRNA(Lys) + L-lysine + ATP = L-lysyl-tRNA(Lys) + AMP + diphosphate</text>
        <dbReference type="Rhea" id="RHEA:20792"/>
        <dbReference type="Rhea" id="RHEA-COMP:9696"/>
        <dbReference type="Rhea" id="RHEA-COMP:9697"/>
        <dbReference type="ChEBI" id="CHEBI:30616"/>
        <dbReference type="ChEBI" id="CHEBI:32551"/>
        <dbReference type="ChEBI" id="CHEBI:33019"/>
        <dbReference type="ChEBI" id="CHEBI:78442"/>
        <dbReference type="ChEBI" id="CHEBI:78529"/>
        <dbReference type="ChEBI" id="CHEBI:456215"/>
        <dbReference type="EC" id="6.1.1.6"/>
    </reaction>
</comment>
<dbReference type="InterPro" id="IPR008925">
    <property type="entry name" value="aa_tRNA-synth_I_cd-bd_sf"/>
</dbReference>
<keyword evidence="5 10" id="KW-0547">Nucleotide-binding</keyword>
<dbReference type="RefSeq" id="WP_012754454.1">
    <property type="nucleotide sequence ID" value="NC_012846.1"/>
</dbReference>
<proteinExistence type="inferred from homology"/>
<dbReference type="Gene3D" id="1.10.10.350">
    <property type="match status" value="1"/>
</dbReference>
<evidence type="ECO:0000256" key="1">
    <source>
        <dbReference type="ARBA" id="ARBA00004496"/>
    </source>
</evidence>
<protein>
    <recommendedName>
        <fullName evidence="10">Lysine--tRNA ligase</fullName>
        <ecNumber evidence="10">6.1.1.6</ecNumber>
    </recommendedName>
    <alternativeName>
        <fullName evidence="10">Lysyl-tRNA synthetase</fullName>
        <shortName evidence="10">LysRS</shortName>
    </alternativeName>
</protein>
<keyword evidence="7 10" id="KW-0648">Protein biosynthesis</keyword>
<dbReference type="Gene3D" id="3.40.50.620">
    <property type="entry name" value="HUPs"/>
    <property type="match status" value="2"/>
</dbReference>
<dbReference type="HAMAP" id="MF_00177">
    <property type="entry name" value="Lys_tRNA_synth_class1"/>
    <property type="match status" value="1"/>
</dbReference>
<dbReference type="InterPro" id="IPR001412">
    <property type="entry name" value="aa-tRNA-synth_I_CS"/>
</dbReference>
<organism evidence="11 12">
    <name type="scientific">Bartonella grahamii (strain as4aup)</name>
    <dbReference type="NCBI Taxonomy" id="634504"/>
    <lineage>
        <taxon>Bacteria</taxon>
        <taxon>Pseudomonadati</taxon>
        <taxon>Pseudomonadota</taxon>
        <taxon>Alphaproteobacteria</taxon>
        <taxon>Hyphomicrobiales</taxon>
        <taxon>Bartonellaceae</taxon>
        <taxon>Bartonella</taxon>
    </lineage>
</organism>
<evidence type="ECO:0000256" key="4">
    <source>
        <dbReference type="ARBA" id="ARBA00022598"/>
    </source>
</evidence>
<keyword evidence="12" id="KW-1185">Reference proteome</keyword>
<dbReference type="SUPFAM" id="SSF48163">
    <property type="entry name" value="An anticodon-binding domain of class I aminoacyl-tRNA synthetases"/>
    <property type="match status" value="1"/>
</dbReference>
<evidence type="ECO:0000256" key="5">
    <source>
        <dbReference type="ARBA" id="ARBA00022741"/>
    </source>
</evidence>
<evidence type="ECO:0000256" key="6">
    <source>
        <dbReference type="ARBA" id="ARBA00022840"/>
    </source>
</evidence>
<dbReference type="NCBIfam" id="NF001968">
    <property type="entry name" value="PRK00750.1-2"/>
    <property type="match status" value="1"/>
</dbReference>
<comment type="similarity">
    <text evidence="2 10">Belongs to the class-I aminoacyl-tRNA synthetase family.</text>
</comment>
<dbReference type="NCBIfam" id="TIGR00467">
    <property type="entry name" value="lysS_arch"/>
    <property type="match status" value="1"/>
</dbReference>
<dbReference type="PANTHER" id="PTHR37940:SF1">
    <property type="entry name" value="LYSINE--TRNA LIGASE"/>
    <property type="match status" value="1"/>
</dbReference>
<comment type="subcellular location">
    <subcellularLocation>
        <location evidence="1 10">Cytoplasm</location>
    </subcellularLocation>
</comment>
<evidence type="ECO:0000313" key="11">
    <source>
        <dbReference type="EMBL" id="ACS50415.1"/>
    </source>
</evidence>
<dbReference type="Pfam" id="PF01921">
    <property type="entry name" value="tRNA-synt_1f"/>
    <property type="match status" value="1"/>
</dbReference>
<evidence type="ECO:0000256" key="7">
    <source>
        <dbReference type="ARBA" id="ARBA00022917"/>
    </source>
</evidence>
<dbReference type="InterPro" id="IPR020751">
    <property type="entry name" value="aa-tRNA-synth_I_codon-bd_sub2"/>
</dbReference>
<sequence>MMRDQCDTLNLTPELKDAASQSRTWPFEEARKIIKRYEKTGYPDSVIFETGYGPSGLPHIGTFGEVARTTMVRHAFHILTENKVKTKLLCFSDDMDGLRKVPENVPDRERMEHYLGQPLSRVPDPFGDDYPSFGAANNARLRAFLDRFGFDYEFASATDYYHSGRFDETLLKILACYDKVMAIILPTLGAERQATYSLFLPISPFSGKVLQVPMIERNVEKGTVTYIEPETGETIETEVTGGKVKCQWKVDWAMRWTALGIDYEMAGKDLIDSTNLSSKICKVLGGKSPEGFNYELFLDEKGQKISKSKGNGLTIDEWLTYAPTESLGLYMFSKPKTAKRLYFDVIPKAVDEYYAHLSAYGRQEWKERLNNPVWHIHNGCPPQVDLPVSFAMLLNLVSASNAENAEVLWGFISRYAKGANAQTYPELDQLVKFAIRYFDVFVKPNKKFRLPDESERTTLAQIDEKLANLPETVDGNMLQNMLLDVARLTERYQDHSKKSPEGGPGVSNVFFQMLYEVLLGQERGPRWGSFIALYGINEMRALIAEALARPTEE</sequence>
<dbReference type="Proteomes" id="UP000001489">
    <property type="component" value="Chromosome"/>
</dbReference>
<dbReference type="GO" id="GO:0005524">
    <property type="term" value="F:ATP binding"/>
    <property type="evidence" value="ECO:0007669"/>
    <property type="project" value="UniProtKB-UniRule"/>
</dbReference>
<gene>
    <name evidence="10 11" type="primary">lysS</name>
    <name evidence="11" type="ordered locus">Bgr_00230</name>
</gene>
<name>C6AB48_BARGA</name>
<dbReference type="EMBL" id="CP001562">
    <property type="protein sequence ID" value="ACS50415.1"/>
    <property type="molecule type" value="Genomic_DNA"/>
</dbReference>
<feature type="short sequence motif" description="'HIGH' region" evidence="10">
    <location>
        <begin position="54"/>
        <end position="62"/>
    </location>
</feature>
<dbReference type="AlphaFoldDB" id="C6AB48"/>
<evidence type="ECO:0000256" key="2">
    <source>
        <dbReference type="ARBA" id="ARBA00005594"/>
    </source>
</evidence>
<dbReference type="InterPro" id="IPR014729">
    <property type="entry name" value="Rossmann-like_a/b/a_fold"/>
</dbReference>
<dbReference type="GO" id="GO:0000049">
    <property type="term" value="F:tRNA binding"/>
    <property type="evidence" value="ECO:0007669"/>
    <property type="project" value="InterPro"/>
</dbReference>
<dbReference type="eggNOG" id="COG1384">
    <property type="taxonomic scope" value="Bacteria"/>
</dbReference>
<dbReference type="GO" id="GO:0005737">
    <property type="term" value="C:cytoplasm"/>
    <property type="evidence" value="ECO:0007669"/>
    <property type="project" value="UniProtKB-SubCell"/>
</dbReference>
<accession>C6AB48</accession>
<evidence type="ECO:0000256" key="3">
    <source>
        <dbReference type="ARBA" id="ARBA00022490"/>
    </source>
</evidence>
<feature type="binding site" evidence="10">
    <location>
        <position position="307"/>
    </location>
    <ligand>
        <name>ATP</name>
        <dbReference type="ChEBI" id="CHEBI:30616"/>
    </ligand>
</feature>
<keyword evidence="6 10" id="KW-0067">ATP-binding</keyword>
<evidence type="ECO:0000256" key="8">
    <source>
        <dbReference type="ARBA" id="ARBA00023146"/>
    </source>
</evidence>